<feature type="binding site" evidence="8">
    <location>
        <position position="248"/>
    </location>
    <ligand>
        <name>hybrid [4Fe-2O-2S] cluster</name>
        <dbReference type="ChEBI" id="CHEBI:60519"/>
    </ligand>
</feature>
<proteinExistence type="inferred from homology"/>
<dbReference type="InterPro" id="IPR016100">
    <property type="entry name" value="Prismane_a-bundle"/>
</dbReference>
<feature type="binding site" evidence="8">
    <location>
        <position position="272"/>
    </location>
    <ligand>
        <name>hybrid [4Fe-2O-2S] cluster</name>
        <dbReference type="ChEBI" id="CHEBI:60519"/>
    </ligand>
</feature>
<feature type="binding site" evidence="8">
    <location>
        <position position="3"/>
    </location>
    <ligand>
        <name>[4Fe-4S] cluster</name>
        <dbReference type="ChEBI" id="CHEBI:49883"/>
    </ligand>
</feature>
<dbReference type="FunFam" id="3.40.50.2030:FF:000002">
    <property type="entry name" value="Hydroxylamine reductase"/>
    <property type="match status" value="1"/>
</dbReference>
<evidence type="ECO:0000256" key="2">
    <source>
        <dbReference type="ARBA" id="ARBA00022490"/>
    </source>
</evidence>
<dbReference type="GO" id="GO:0005737">
    <property type="term" value="C:cytoplasm"/>
    <property type="evidence" value="ECO:0007669"/>
    <property type="project" value="UniProtKB-SubCell"/>
</dbReference>
<dbReference type="GO" id="GO:0051539">
    <property type="term" value="F:4 iron, 4 sulfur cluster binding"/>
    <property type="evidence" value="ECO:0007669"/>
    <property type="project" value="UniProtKB-KW"/>
</dbReference>
<dbReference type="Gene3D" id="1.20.1270.20">
    <property type="match status" value="2"/>
</dbReference>
<dbReference type="GO" id="GO:0042542">
    <property type="term" value="P:response to hydrogen peroxide"/>
    <property type="evidence" value="ECO:0007669"/>
    <property type="project" value="TreeGrafter"/>
</dbReference>
<keyword evidence="4 8" id="KW-0560">Oxidoreductase</keyword>
<feature type="modified residue" description="Cysteine persulfide" evidence="8">
    <location>
        <position position="403"/>
    </location>
</feature>
<dbReference type="InterPro" id="IPR004137">
    <property type="entry name" value="HCP/CODH"/>
</dbReference>
<comment type="function">
    <text evidence="8">Catalyzes the reduction of hydroxylamine to form NH(3) and H(2)O.</text>
</comment>
<name>A0A7H1N670_9PROT</name>
<dbReference type="GO" id="GO:0046872">
    <property type="term" value="F:metal ion binding"/>
    <property type="evidence" value="ECO:0007669"/>
    <property type="project" value="UniProtKB-KW"/>
</dbReference>
<protein>
    <recommendedName>
        <fullName evidence="8">Hydroxylamine reductase</fullName>
        <ecNumber evidence="8">1.7.99.1</ecNumber>
    </recommendedName>
    <alternativeName>
        <fullName evidence="8">Hybrid-cluster protein</fullName>
        <shortName evidence="8">HCP</shortName>
    </alternativeName>
    <alternativeName>
        <fullName evidence="8">Prismane protein</fullName>
    </alternativeName>
</protein>
<dbReference type="EC" id="1.7.99.1" evidence="8"/>
<feature type="binding site" evidence="8">
    <location>
        <position position="15"/>
    </location>
    <ligand>
        <name>[4Fe-4S] cluster</name>
        <dbReference type="ChEBI" id="CHEBI:49883"/>
    </ligand>
</feature>
<keyword evidence="3 8" id="KW-0479">Metal-binding</keyword>
<evidence type="ECO:0000256" key="7">
    <source>
        <dbReference type="ARBA" id="ARBA00051350"/>
    </source>
</evidence>
<evidence type="ECO:0000256" key="1">
    <source>
        <dbReference type="ARBA" id="ARBA00004496"/>
    </source>
</evidence>
<feature type="binding site" evidence="8">
    <location>
        <position position="431"/>
    </location>
    <ligand>
        <name>hybrid [4Fe-2O-2S] cluster</name>
        <dbReference type="ChEBI" id="CHEBI:60519"/>
    </ligand>
</feature>
<dbReference type="NCBIfam" id="TIGR01703">
    <property type="entry name" value="hybrid_clust"/>
    <property type="match status" value="1"/>
</dbReference>
<comment type="cofactor">
    <cofactor evidence="8">
        <name>[4Fe-4S] cluster</name>
        <dbReference type="ChEBI" id="CHEBI:49883"/>
    </cofactor>
    <text evidence="8">Binds 1 [4Fe-4S] cluster.</text>
</comment>
<accession>A0A7H1N670</accession>
<dbReference type="HAMAP" id="MF_00069">
    <property type="entry name" value="Hydroxylam_reduct"/>
    <property type="match status" value="1"/>
</dbReference>
<dbReference type="GO" id="GO:0004601">
    <property type="term" value="F:peroxidase activity"/>
    <property type="evidence" value="ECO:0007669"/>
    <property type="project" value="TreeGrafter"/>
</dbReference>
<dbReference type="PANTHER" id="PTHR30109:SF0">
    <property type="entry name" value="HYDROXYLAMINE REDUCTASE"/>
    <property type="match status" value="1"/>
</dbReference>
<evidence type="ECO:0000256" key="4">
    <source>
        <dbReference type="ARBA" id="ARBA00023002"/>
    </source>
</evidence>
<comment type="similarity">
    <text evidence="8">Belongs to the HCP family.</text>
</comment>
<keyword evidence="5 8" id="KW-0408">Iron</keyword>
<comment type="cofactor">
    <cofactor evidence="8">
        <name>hybrid [4Fe-2O-2S] cluster</name>
        <dbReference type="ChEBI" id="CHEBI:60519"/>
    </cofactor>
    <text evidence="8">Binds 1 hybrid [4Fe-2O-2S] cluster.</text>
</comment>
<feature type="binding site" evidence="8">
    <location>
        <position position="6"/>
    </location>
    <ligand>
        <name>[4Fe-4S] cluster</name>
        <dbReference type="ChEBI" id="CHEBI:49883"/>
    </ligand>
</feature>
<dbReference type="FunFam" id="3.40.50.2030:FF:000001">
    <property type="entry name" value="Hydroxylamine reductase"/>
    <property type="match status" value="1"/>
</dbReference>
<evidence type="ECO:0000313" key="10">
    <source>
        <dbReference type="Proteomes" id="UP000516369"/>
    </source>
</evidence>
<keyword evidence="8" id="KW-0004">4Fe-4S</keyword>
<reference evidence="9 10" key="1">
    <citation type="submission" date="2020-05" db="EMBL/GenBank/DDBJ databases">
        <title>Complete closed genome sequence of Defluviicoccus vanus.</title>
        <authorList>
            <person name="Bessarab I."/>
            <person name="Arumugam K."/>
            <person name="Maszenan A.M."/>
            <person name="Seviour R.J."/>
            <person name="Williams R.B."/>
        </authorList>
    </citation>
    <scope>NUCLEOTIDE SEQUENCE [LARGE SCALE GENOMIC DNA]</scope>
    <source>
        <strain evidence="9 10">Ben 114</strain>
    </source>
</reference>
<feature type="binding site" evidence="8">
    <location>
        <position position="456"/>
    </location>
    <ligand>
        <name>hybrid [4Fe-2O-2S] cluster</name>
        <dbReference type="ChEBI" id="CHEBI:60519"/>
    </ligand>
</feature>
<dbReference type="InterPro" id="IPR016099">
    <property type="entry name" value="Prismane-like_a/b-sand"/>
</dbReference>
<sequence>MFCYQCEQTFRGTGCTTLGVCGKTDETATLQDLLLHAAKGIAMYAHRARGLDRRDGDVDAFILDALFTTVTNVNFDPERLIGLLHQATEMRDRVRALYVQACVDANQTPEQFDGAAAWVPAADRNDLLAQGRAVGIEARTAALGADIAGLQELLTYGLKGAAAYAAHARVLGRENETVYAFLHEALAALTNPTADATTLLGLNLKCGEVGLTVLELLDAANTGAYGTPTPTPVLMGHRPGKAILVSGHDLKDLEILLQQTAGTGINVYTHGEMLPAHGYPELHKYPHLAGHFGGAWMRQKSEFAAFPGAILMTTNCLQQPQPAYRHRLFTSGVVAWPEIPHITNHDFQPVIDAALAAPGFTEASAETRHLVGFGHGTVLSIADKVIGAVKDGDIKRFVLIGGCDGAEMGRNYYTELAEAMPKDWVILTLGCGKFRVVGLELGEIAGLPRLLDMGQCNDAFSAIRVATALAAAFDCGVNDLPLDLVISWYEQKAVLVLLTLLHLGVRNIRLGPKLPAFVTPPVLKILVDTFAIKPIGSVADDLAAMRTAA</sequence>
<comment type="subcellular location">
    <subcellularLocation>
        <location evidence="1 8">Cytoplasm</location>
    </subcellularLocation>
</comment>
<dbReference type="NCBIfam" id="NF003658">
    <property type="entry name" value="PRK05290.1"/>
    <property type="match status" value="1"/>
</dbReference>
<dbReference type="InterPro" id="IPR010048">
    <property type="entry name" value="Hydroxylam_reduct"/>
</dbReference>
<keyword evidence="6 8" id="KW-0411">Iron-sulfur</keyword>
<evidence type="ECO:0000256" key="6">
    <source>
        <dbReference type="ARBA" id="ARBA00023014"/>
    </source>
</evidence>
<organism evidence="9 10">
    <name type="scientific">Defluviicoccus vanus</name>
    <dbReference type="NCBI Taxonomy" id="111831"/>
    <lineage>
        <taxon>Bacteria</taxon>
        <taxon>Pseudomonadati</taxon>
        <taxon>Pseudomonadota</taxon>
        <taxon>Alphaproteobacteria</taxon>
        <taxon>Rhodospirillales</taxon>
        <taxon>Rhodospirillaceae</taxon>
        <taxon>Defluviicoccus</taxon>
    </lineage>
</organism>
<dbReference type="KEGG" id="dvn:HQ394_08065"/>
<dbReference type="SUPFAM" id="SSF56821">
    <property type="entry name" value="Prismane protein-like"/>
    <property type="match status" value="1"/>
</dbReference>
<keyword evidence="2 8" id="KW-0963">Cytoplasm</keyword>
<feature type="binding site" evidence="8">
    <location>
        <position position="492"/>
    </location>
    <ligand>
        <name>hybrid [4Fe-2O-2S] cluster</name>
        <dbReference type="ChEBI" id="CHEBI:60519"/>
    </ligand>
</feature>
<evidence type="ECO:0000256" key="5">
    <source>
        <dbReference type="ARBA" id="ARBA00023004"/>
    </source>
</evidence>
<dbReference type="Proteomes" id="UP000516369">
    <property type="component" value="Chromosome"/>
</dbReference>
<feature type="binding site" evidence="8">
    <location>
        <position position="316"/>
    </location>
    <ligand>
        <name>hybrid [4Fe-2O-2S] cluster</name>
        <dbReference type="ChEBI" id="CHEBI:60519"/>
    </ligand>
</feature>
<feature type="binding site" evidence="8">
    <location>
        <position position="21"/>
    </location>
    <ligand>
        <name>[4Fe-4S] cluster</name>
        <dbReference type="ChEBI" id="CHEBI:49883"/>
    </ligand>
</feature>
<dbReference type="AlphaFoldDB" id="A0A7H1N670"/>
<keyword evidence="10" id="KW-1185">Reference proteome</keyword>
<dbReference type="EMBL" id="CP053923">
    <property type="protein sequence ID" value="QNT71206.1"/>
    <property type="molecule type" value="Genomic_DNA"/>
</dbReference>
<comment type="catalytic activity">
    <reaction evidence="7 8">
        <text>A + NH4(+) + H2O = hydroxylamine + AH2 + H(+)</text>
        <dbReference type="Rhea" id="RHEA:22052"/>
        <dbReference type="ChEBI" id="CHEBI:13193"/>
        <dbReference type="ChEBI" id="CHEBI:15377"/>
        <dbReference type="ChEBI" id="CHEBI:15378"/>
        <dbReference type="ChEBI" id="CHEBI:15429"/>
        <dbReference type="ChEBI" id="CHEBI:17499"/>
        <dbReference type="ChEBI" id="CHEBI:28938"/>
        <dbReference type="EC" id="1.7.99.1"/>
    </reaction>
</comment>
<gene>
    <name evidence="8 9" type="primary">hcp</name>
    <name evidence="9" type="synonym">priS</name>
    <name evidence="9" type="ORF">HQ394_08065</name>
</gene>
<dbReference type="GO" id="GO:0050418">
    <property type="term" value="F:hydroxylamine reductase activity"/>
    <property type="evidence" value="ECO:0007669"/>
    <property type="project" value="UniProtKB-UniRule"/>
</dbReference>
<dbReference type="Gene3D" id="3.40.50.2030">
    <property type="match status" value="2"/>
</dbReference>
<feature type="binding site" description="via persulfide group" evidence="8">
    <location>
        <position position="403"/>
    </location>
    <ligand>
        <name>hybrid [4Fe-2O-2S] cluster</name>
        <dbReference type="ChEBI" id="CHEBI:60519"/>
    </ligand>
</feature>
<dbReference type="InterPro" id="IPR011254">
    <property type="entry name" value="Prismane-like_sf"/>
</dbReference>
<dbReference type="PIRSF" id="PIRSF000076">
    <property type="entry name" value="HCP"/>
    <property type="match status" value="1"/>
</dbReference>
<evidence type="ECO:0000313" key="9">
    <source>
        <dbReference type="EMBL" id="QNT71206.1"/>
    </source>
</evidence>
<feature type="binding site" evidence="8">
    <location>
        <position position="490"/>
    </location>
    <ligand>
        <name>hybrid [4Fe-2O-2S] cluster</name>
        <dbReference type="ChEBI" id="CHEBI:60519"/>
    </ligand>
</feature>
<dbReference type="RefSeq" id="WP_190263196.1">
    <property type="nucleotide sequence ID" value="NZ_CP053923.1"/>
</dbReference>
<evidence type="ECO:0000256" key="3">
    <source>
        <dbReference type="ARBA" id="ARBA00022723"/>
    </source>
</evidence>
<evidence type="ECO:0000256" key="8">
    <source>
        <dbReference type="HAMAP-Rule" id="MF_00069"/>
    </source>
</evidence>
<dbReference type="Pfam" id="PF03063">
    <property type="entry name" value="Prismane"/>
    <property type="match status" value="1"/>
</dbReference>
<dbReference type="PANTHER" id="PTHR30109">
    <property type="entry name" value="HYDROXYLAMINE REDUCTASE"/>
    <property type="match status" value="1"/>
</dbReference>
<dbReference type="FunFam" id="1.20.1270.20:FF:000001">
    <property type="entry name" value="Hydroxylamine reductase"/>
    <property type="match status" value="1"/>
</dbReference>